<sequence length="295" mass="31656">MSSDLIEVDEHYVKQLIPARSSRAKKGDNGVVLIVGGSKIYHGAPLLAALAAYRSGVDLVYVAVPESIAPALRAYNPSIIVLPLPDARLTKGSVNRLKGMLPKRVDSAAIGMGLSIAKVDALKDLIMYLVESNSSNRGSSIVLDASALIQDVLQVVKGRRVVVTPHAGEFKRLFGYDAGASEQERVMNVMKEARQYNITVLLKGWVDVISNGFKVAINRIHTCAMTVGGTGDILSGLLAGLLAKGMEPFDAAIASAYINGSAGINAYNRLGLHIMPTDMIDEIAYVMKRHDRITQ</sequence>
<dbReference type="InterPro" id="IPR000631">
    <property type="entry name" value="CARKD"/>
</dbReference>
<feature type="binding site" evidence="6">
    <location>
        <position position="44"/>
    </location>
    <ligand>
        <name>(6S)-NADPHX</name>
        <dbReference type="ChEBI" id="CHEBI:64076"/>
    </ligand>
</feature>
<comment type="catalytic activity">
    <reaction evidence="6">
        <text>(6S)-NADPHX + ADP = AMP + phosphate + NADPH + H(+)</text>
        <dbReference type="Rhea" id="RHEA:32235"/>
        <dbReference type="ChEBI" id="CHEBI:15378"/>
        <dbReference type="ChEBI" id="CHEBI:43474"/>
        <dbReference type="ChEBI" id="CHEBI:57783"/>
        <dbReference type="ChEBI" id="CHEBI:64076"/>
        <dbReference type="ChEBI" id="CHEBI:456215"/>
        <dbReference type="ChEBI" id="CHEBI:456216"/>
        <dbReference type="EC" id="4.2.1.136"/>
    </reaction>
</comment>
<accession>A0A2K5APM9</accession>
<feature type="binding site" evidence="6">
    <location>
        <position position="113"/>
    </location>
    <ligand>
        <name>(6S)-NADPHX</name>
        <dbReference type="ChEBI" id="CHEBI:64076"/>
    </ligand>
</feature>
<keyword evidence="9" id="KW-1185">Reference proteome</keyword>
<keyword evidence="4 6" id="KW-0520">NAD</keyword>
<dbReference type="GO" id="GO:0005524">
    <property type="term" value="F:ATP binding"/>
    <property type="evidence" value="ECO:0007669"/>
    <property type="project" value="UniProtKB-KW"/>
</dbReference>
<proteinExistence type="inferred from homology"/>
<dbReference type="Gene3D" id="3.40.1190.20">
    <property type="match status" value="1"/>
</dbReference>
<keyword evidence="2 6" id="KW-0067">ATP-binding</keyword>
<dbReference type="CDD" id="cd01171">
    <property type="entry name" value="YXKO-related"/>
    <property type="match status" value="1"/>
</dbReference>
<comment type="function">
    <text evidence="6">Catalyzes the dehydration of the S-form of NAD(P)HX at the expense of ADP, which is converted to AMP. Together with NAD(P)HX epimerase, which catalyzes the epimerization of the S- and R-forms, the enzyme allows the repair of both epimers of NAD(P)HX, a damaged form of NAD(P)H that is a result of enzymatic or heat-dependent hydration.</text>
</comment>
<dbReference type="Pfam" id="PF01256">
    <property type="entry name" value="Carb_kinase"/>
    <property type="match status" value="1"/>
</dbReference>
<feature type="domain" description="YjeF C-terminal" evidence="7">
    <location>
        <begin position="9"/>
        <end position="290"/>
    </location>
</feature>
<evidence type="ECO:0000313" key="8">
    <source>
        <dbReference type="EMBL" id="SPC33608.1"/>
    </source>
</evidence>
<evidence type="ECO:0000256" key="2">
    <source>
        <dbReference type="ARBA" id="ARBA00022840"/>
    </source>
</evidence>
<dbReference type="HAMAP" id="MF_01965">
    <property type="entry name" value="NADHX_dehydratase"/>
    <property type="match status" value="1"/>
</dbReference>
<evidence type="ECO:0000259" key="7">
    <source>
        <dbReference type="PROSITE" id="PS51383"/>
    </source>
</evidence>
<dbReference type="RefSeq" id="WP_103287563.1">
    <property type="nucleotide sequence ID" value="NZ_LT981265.1"/>
</dbReference>
<feature type="binding site" evidence="6">
    <location>
        <position position="166"/>
    </location>
    <ligand>
        <name>(6S)-NADPHX</name>
        <dbReference type="ChEBI" id="CHEBI:64076"/>
    </ligand>
</feature>
<dbReference type="PANTHER" id="PTHR12592">
    <property type="entry name" value="ATP-DEPENDENT (S)-NAD(P)H-HYDRATE DEHYDRATASE FAMILY MEMBER"/>
    <property type="match status" value="1"/>
</dbReference>
<reference evidence="9" key="1">
    <citation type="submission" date="2018-01" db="EMBL/GenBank/DDBJ databases">
        <authorList>
            <person name="Kerou L M."/>
        </authorList>
    </citation>
    <scope>NUCLEOTIDE SEQUENCE [LARGE SCALE GENOMIC DNA]</scope>
    <source>
        <strain evidence="9">SCU2</strain>
    </source>
</reference>
<keyword evidence="1 6" id="KW-0547">Nucleotide-binding</keyword>
<dbReference type="AlphaFoldDB" id="A0A2K5APM9"/>
<comment type="similarity">
    <text evidence="6">Belongs to the NnrD/CARKD family.</text>
</comment>
<organism evidence="8 9">
    <name type="scientific">Candidatus Nitrosocaldus cavascurensis</name>
    <dbReference type="NCBI Taxonomy" id="2058097"/>
    <lineage>
        <taxon>Archaea</taxon>
        <taxon>Nitrososphaerota</taxon>
        <taxon>Nitrososphaeria</taxon>
        <taxon>Candidatus Nitrosocaldales</taxon>
        <taxon>Candidatus Nitrosocaldaceae</taxon>
        <taxon>Candidatus Nitrosocaldus</taxon>
    </lineage>
</organism>
<dbReference type="KEGG" id="ncv:NCAV_0414"/>
<dbReference type="SUPFAM" id="SSF53613">
    <property type="entry name" value="Ribokinase-like"/>
    <property type="match status" value="1"/>
</dbReference>
<feature type="binding site" evidence="6">
    <location>
        <position position="231"/>
    </location>
    <ligand>
        <name>AMP</name>
        <dbReference type="ChEBI" id="CHEBI:456215"/>
    </ligand>
</feature>
<dbReference type="EC" id="4.2.1.136" evidence="6"/>
<keyword evidence="5 6" id="KW-0456">Lyase</keyword>
<dbReference type="PANTHER" id="PTHR12592:SF0">
    <property type="entry name" value="ATP-DEPENDENT (S)-NAD(P)H-HYDRATE DEHYDRATASE"/>
    <property type="match status" value="1"/>
</dbReference>
<dbReference type="EMBL" id="LT981265">
    <property type="protein sequence ID" value="SPC33608.1"/>
    <property type="molecule type" value="Genomic_DNA"/>
</dbReference>
<evidence type="ECO:0000256" key="4">
    <source>
        <dbReference type="ARBA" id="ARBA00023027"/>
    </source>
</evidence>
<keyword evidence="3 6" id="KW-0521">NADP</keyword>
<dbReference type="GO" id="GO:0110051">
    <property type="term" value="P:metabolite repair"/>
    <property type="evidence" value="ECO:0007669"/>
    <property type="project" value="TreeGrafter"/>
</dbReference>
<dbReference type="Proteomes" id="UP000236248">
    <property type="component" value="Chromosome NCAV"/>
</dbReference>
<feature type="binding site" evidence="6">
    <location>
        <position position="232"/>
    </location>
    <ligand>
        <name>(6S)-NADPHX</name>
        <dbReference type="ChEBI" id="CHEBI:64076"/>
    </ligand>
</feature>
<comment type="subunit">
    <text evidence="6">Homotetramer.</text>
</comment>
<comment type="cofactor">
    <cofactor evidence="6">
        <name>Mg(2+)</name>
        <dbReference type="ChEBI" id="CHEBI:18420"/>
    </cofactor>
</comment>
<name>A0A2K5APM9_9ARCH</name>
<comment type="catalytic activity">
    <reaction evidence="6">
        <text>(6S)-NADHX + ADP = AMP + phosphate + NADH + H(+)</text>
        <dbReference type="Rhea" id="RHEA:32223"/>
        <dbReference type="ChEBI" id="CHEBI:15378"/>
        <dbReference type="ChEBI" id="CHEBI:43474"/>
        <dbReference type="ChEBI" id="CHEBI:57945"/>
        <dbReference type="ChEBI" id="CHEBI:64074"/>
        <dbReference type="ChEBI" id="CHEBI:456215"/>
        <dbReference type="ChEBI" id="CHEBI:456216"/>
        <dbReference type="EC" id="4.2.1.136"/>
    </reaction>
</comment>
<evidence type="ECO:0000256" key="6">
    <source>
        <dbReference type="HAMAP-Rule" id="MF_01965"/>
    </source>
</evidence>
<evidence type="ECO:0000256" key="3">
    <source>
        <dbReference type="ARBA" id="ARBA00022857"/>
    </source>
</evidence>
<evidence type="ECO:0000313" key="9">
    <source>
        <dbReference type="Proteomes" id="UP000236248"/>
    </source>
</evidence>
<evidence type="ECO:0000256" key="5">
    <source>
        <dbReference type="ARBA" id="ARBA00023239"/>
    </source>
</evidence>
<protein>
    <recommendedName>
        <fullName evidence="6">ADP-dependent (S)-NAD(P)H-hydrate dehydratase</fullName>
        <ecNumber evidence="6">4.2.1.136</ecNumber>
    </recommendedName>
    <alternativeName>
        <fullName evidence="6">ADP-dependent NAD(P)HX dehydratase</fullName>
    </alternativeName>
</protein>
<dbReference type="NCBIfam" id="TIGR00196">
    <property type="entry name" value="yjeF_cterm"/>
    <property type="match status" value="1"/>
</dbReference>
<dbReference type="GO" id="GO:0052855">
    <property type="term" value="F:ADP-dependent NAD(P)H-hydrate dehydratase activity"/>
    <property type="evidence" value="ECO:0007669"/>
    <property type="project" value="UniProtKB-UniRule"/>
</dbReference>
<gene>
    <name evidence="6 8" type="primary">nnrD</name>
    <name evidence="8" type="ORF">NCAV_0414</name>
</gene>
<evidence type="ECO:0000256" key="1">
    <source>
        <dbReference type="ARBA" id="ARBA00022741"/>
    </source>
</evidence>
<comment type="caution">
    <text evidence="6">Lacks conserved residue(s) required for the propagation of feature annotation.</text>
</comment>
<dbReference type="InterPro" id="IPR029056">
    <property type="entry name" value="Ribokinase-like"/>
</dbReference>
<dbReference type="PROSITE" id="PS51383">
    <property type="entry name" value="YJEF_C_3"/>
    <property type="match status" value="1"/>
</dbReference>
<dbReference type="GO" id="GO:0046496">
    <property type="term" value="P:nicotinamide nucleotide metabolic process"/>
    <property type="evidence" value="ECO:0007669"/>
    <property type="project" value="UniProtKB-UniRule"/>
</dbReference>
<dbReference type="GeneID" id="41594511"/>